<dbReference type="RefSeq" id="WP_057850089.1">
    <property type="nucleotide sequence ID" value="NZ_LLXX01000059.1"/>
</dbReference>
<name>A0A0R3LIN4_9BRAD</name>
<evidence type="ECO:0000313" key="2">
    <source>
        <dbReference type="EMBL" id="KRR09860.1"/>
    </source>
</evidence>
<sequence>MGDQPLGNADITEASGKAAGAEASRGIGFPRIYDLLMWILTRGREQQYREELLDLAGVAPGHCVLDIGCGTGTQAIATYRRAQPGGSVVGIDVSENMLTTARRKVHRAGVDIAFHHADAARLPFDDGRFNLVTITTVMHMIPPSRRRLCLSEASRVLRCGGRLLLIDYAGNLETRSHWSAKHGRHGRFDLYSLSEPLSDEGLDELDGGPLRWLSLHFLRATKRRTFAEPLSDSP</sequence>
<gene>
    <name evidence="2" type="ORF">CP49_29155</name>
</gene>
<dbReference type="PANTHER" id="PTHR43591">
    <property type="entry name" value="METHYLTRANSFERASE"/>
    <property type="match status" value="1"/>
</dbReference>
<feature type="domain" description="Methyltransferase" evidence="1">
    <location>
        <begin position="64"/>
        <end position="161"/>
    </location>
</feature>
<dbReference type="InterPro" id="IPR029063">
    <property type="entry name" value="SAM-dependent_MTases_sf"/>
</dbReference>
<dbReference type="STRING" id="1518501.CQ10_01725"/>
<dbReference type="SUPFAM" id="SSF53335">
    <property type="entry name" value="S-adenosyl-L-methionine-dependent methyltransferases"/>
    <property type="match status" value="1"/>
</dbReference>
<dbReference type="PANTHER" id="PTHR43591:SF24">
    <property type="entry name" value="2-METHOXY-6-POLYPRENYL-1,4-BENZOQUINOL METHYLASE, MITOCHONDRIAL"/>
    <property type="match status" value="1"/>
</dbReference>
<protein>
    <recommendedName>
        <fullName evidence="1">Methyltransferase domain-containing protein</fullName>
    </recommendedName>
</protein>
<proteinExistence type="predicted"/>
<dbReference type="CDD" id="cd02440">
    <property type="entry name" value="AdoMet_MTases"/>
    <property type="match status" value="1"/>
</dbReference>
<organism evidence="2 3">
    <name type="scientific">Bradyrhizobium valentinum</name>
    <dbReference type="NCBI Taxonomy" id="1518501"/>
    <lineage>
        <taxon>Bacteria</taxon>
        <taxon>Pseudomonadati</taxon>
        <taxon>Pseudomonadota</taxon>
        <taxon>Alphaproteobacteria</taxon>
        <taxon>Hyphomicrobiales</taxon>
        <taxon>Nitrobacteraceae</taxon>
        <taxon>Bradyrhizobium</taxon>
    </lineage>
</organism>
<accession>A0A0R3LIN4</accession>
<evidence type="ECO:0000259" key="1">
    <source>
        <dbReference type="Pfam" id="PF13649"/>
    </source>
</evidence>
<dbReference type="Gene3D" id="3.40.50.150">
    <property type="entry name" value="Vaccinia Virus protein VP39"/>
    <property type="match status" value="1"/>
</dbReference>
<evidence type="ECO:0000313" key="3">
    <source>
        <dbReference type="Proteomes" id="UP000051913"/>
    </source>
</evidence>
<keyword evidence="3" id="KW-1185">Reference proteome</keyword>
<comment type="caution">
    <text evidence="2">The sequence shown here is derived from an EMBL/GenBank/DDBJ whole genome shotgun (WGS) entry which is preliminary data.</text>
</comment>
<dbReference type="Pfam" id="PF13649">
    <property type="entry name" value="Methyltransf_25"/>
    <property type="match status" value="1"/>
</dbReference>
<dbReference type="InterPro" id="IPR041698">
    <property type="entry name" value="Methyltransf_25"/>
</dbReference>
<dbReference type="GO" id="GO:0008168">
    <property type="term" value="F:methyltransferase activity"/>
    <property type="evidence" value="ECO:0007669"/>
    <property type="project" value="TreeGrafter"/>
</dbReference>
<reference evidence="2 3" key="1">
    <citation type="submission" date="2014-03" db="EMBL/GenBank/DDBJ databases">
        <title>Bradyrhizobium valentinum sp. nov., isolated from effective nodules of Lupinus mariae-josephae, a lupine endemic of basic-lime soils in Eastern Spain.</title>
        <authorList>
            <person name="Duran D."/>
            <person name="Rey L."/>
            <person name="Navarro A."/>
            <person name="Busquets A."/>
            <person name="Imperial J."/>
            <person name="Ruiz-Argueso T."/>
        </authorList>
    </citation>
    <scope>NUCLEOTIDE SEQUENCE [LARGE SCALE GENOMIC DNA]</scope>
    <source>
        <strain evidence="2 3">LmjM3</strain>
    </source>
</reference>
<dbReference type="Proteomes" id="UP000051913">
    <property type="component" value="Unassembled WGS sequence"/>
</dbReference>
<dbReference type="AlphaFoldDB" id="A0A0R3LIN4"/>
<dbReference type="EMBL" id="LLXX01000059">
    <property type="protein sequence ID" value="KRR09860.1"/>
    <property type="molecule type" value="Genomic_DNA"/>
</dbReference>